<evidence type="ECO:0000256" key="8">
    <source>
        <dbReference type="ARBA" id="ARBA00022691"/>
    </source>
</evidence>
<gene>
    <name evidence="14" type="ORF">COCSUDRAFT_13779</name>
</gene>
<keyword evidence="10" id="KW-0805">Transcription regulation</keyword>
<proteinExistence type="inferred from homology"/>
<keyword evidence="15" id="KW-1185">Reference proteome</keyword>
<dbReference type="Gene3D" id="3.40.50.150">
    <property type="entry name" value="Vaccinia Virus protein VP39"/>
    <property type="match status" value="1"/>
</dbReference>
<keyword evidence="11" id="KW-0804">Transcription</keyword>
<dbReference type="InterPro" id="IPR029063">
    <property type="entry name" value="SAM-dependent_MTases_sf"/>
</dbReference>
<dbReference type="InterPro" id="IPR007823">
    <property type="entry name" value="RRP8"/>
</dbReference>
<name>I0Z3K2_COCSC</name>
<dbReference type="GeneID" id="17043223"/>
<dbReference type="InterPro" id="IPR042036">
    <property type="entry name" value="RRP8_N"/>
</dbReference>
<keyword evidence="6 13" id="KW-0489">Methyltransferase</keyword>
<keyword evidence="12 13" id="KW-0539">Nucleus</keyword>
<keyword evidence="7 13" id="KW-0808">Transferase</keyword>
<dbReference type="RefSeq" id="XP_005649765.1">
    <property type="nucleotide sequence ID" value="XM_005649708.1"/>
</dbReference>
<keyword evidence="4" id="KW-0678">Repressor</keyword>
<evidence type="ECO:0000256" key="9">
    <source>
        <dbReference type="ARBA" id="ARBA00022853"/>
    </source>
</evidence>
<evidence type="ECO:0000313" key="15">
    <source>
        <dbReference type="Proteomes" id="UP000007264"/>
    </source>
</evidence>
<dbReference type="eggNOG" id="KOG3045">
    <property type="taxonomic scope" value="Eukaryota"/>
</dbReference>
<dbReference type="GO" id="GO:0005730">
    <property type="term" value="C:nucleolus"/>
    <property type="evidence" value="ECO:0007669"/>
    <property type="project" value="UniProtKB-SubCell"/>
</dbReference>
<comment type="similarity">
    <text evidence="2 13">Belongs to the methyltransferase superfamily. RRP8 family.</text>
</comment>
<evidence type="ECO:0000256" key="13">
    <source>
        <dbReference type="RuleBase" id="RU365074"/>
    </source>
</evidence>
<comment type="caution">
    <text evidence="14">The sequence shown here is derived from an EMBL/GenBank/DDBJ whole genome shotgun (WGS) entry which is preliminary data.</text>
</comment>
<evidence type="ECO:0000256" key="10">
    <source>
        <dbReference type="ARBA" id="ARBA00023015"/>
    </source>
</evidence>
<dbReference type="GO" id="GO:0032259">
    <property type="term" value="P:methylation"/>
    <property type="evidence" value="ECO:0007669"/>
    <property type="project" value="UniProtKB-KW"/>
</dbReference>
<evidence type="ECO:0000256" key="1">
    <source>
        <dbReference type="ARBA" id="ARBA00004604"/>
    </source>
</evidence>
<dbReference type="GO" id="GO:0006364">
    <property type="term" value="P:rRNA processing"/>
    <property type="evidence" value="ECO:0007669"/>
    <property type="project" value="UniProtKB-UniRule"/>
</dbReference>
<protein>
    <recommendedName>
        <fullName evidence="3 13">Ribosomal RNA-processing protein 8</fullName>
        <ecNumber evidence="13">2.1.1.-</ecNumber>
    </recommendedName>
</protein>
<dbReference type="AlphaFoldDB" id="I0Z3K2"/>
<reference evidence="14 15" key="1">
    <citation type="journal article" date="2012" name="Genome Biol.">
        <title>The genome of the polar eukaryotic microalga coccomyxa subellipsoidea reveals traits of cold adaptation.</title>
        <authorList>
            <person name="Blanc G."/>
            <person name="Agarkova I."/>
            <person name="Grimwood J."/>
            <person name="Kuo A."/>
            <person name="Brueggeman A."/>
            <person name="Dunigan D."/>
            <person name="Gurnon J."/>
            <person name="Ladunga I."/>
            <person name="Lindquist E."/>
            <person name="Lucas S."/>
            <person name="Pangilinan J."/>
            <person name="Proschold T."/>
            <person name="Salamov A."/>
            <person name="Schmutz J."/>
            <person name="Weeks D."/>
            <person name="Yamada T."/>
            <person name="Claverie J.M."/>
            <person name="Grigoriev I."/>
            <person name="Van Etten J."/>
            <person name="Lomsadze A."/>
            <person name="Borodovsky M."/>
        </authorList>
    </citation>
    <scope>NUCLEOTIDE SEQUENCE [LARGE SCALE GENOMIC DNA]</scope>
    <source>
        <strain evidence="14 15">C-169</strain>
    </source>
</reference>
<sequence>MKPQKVKAAPVAEQAFVQLRQGASGAKSKQKDGGLLAQMRAKLSGGRFRWLNEQLYTCPGDEALELMQEQPHLFKQYHEGFQQQTTKWPVQPVEVAARYLRGHGKNTIVADFGCGDAQLAAQARQKVHSLDLVSTTPGVIACNMAHTPLETASVDIAVFCLALMGTDYPSFLIEAHRVLKPRGLLWIAEVRSRFSEGSGESENFSPFLKALQGLGFSEKSMDTSNSHFVIFELQKASENKESPSLEQLEWPSLKPCLYKKR</sequence>
<dbReference type="GO" id="GO:0008168">
    <property type="term" value="F:methyltransferase activity"/>
    <property type="evidence" value="ECO:0007669"/>
    <property type="project" value="UniProtKB-KW"/>
</dbReference>
<dbReference type="FunFam" id="3.40.50.150:FF:000068">
    <property type="entry name" value="Ribosomal RNA-processing protein 8"/>
    <property type="match status" value="1"/>
</dbReference>
<comment type="subcellular location">
    <subcellularLocation>
        <location evidence="1 13">Nucleus</location>
        <location evidence="1 13">Nucleolus</location>
    </subcellularLocation>
</comment>
<dbReference type="PANTHER" id="PTHR12787">
    <property type="entry name" value="RIBOSOMAL RNA-PROCESSING PROTEIN 8"/>
    <property type="match status" value="1"/>
</dbReference>
<dbReference type="FunFam" id="1.10.10.2150:FF:000001">
    <property type="entry name" value="Ribosomal RNA-processing protein 8"/>
    <property type="match status" value="1"/>
</dbReference>
<dbReference type="Pfam" id="PF05148">
    <property type="entry name" value="Methyltransf_8"/>
    <property type="match status" value="1"/>
</dbReference>
<evidence type="ECO:0000256" key="11">
    <source>
        <dbReference type="ARBA" id="ARBA00023163"/>
    </source>
</evidence>
<organism evidence="14 15">
    <name type="scientific">Coccomyxa subellipsoidea (strain C-169)</name>
    <name type="common">Green microalga</name>
    <dbReference type="NCBI Taxonomy" id="574566"/>
    <lineage>
        <taxon>Eukaryota</taxon>
        <taxon>Viridiplantae</taxon>
        <taxon>Chlorophyta</taxon>
        <taxon>core chlorophytes</taxon>
        <taxon>Trebouxiophyceae</taxon>
        <taxon>Trebouxiophyceae incertae sedis</taxon>
        <taxon>Coccomyxaceae</taxon>
        <taxon>Coccomyxa</taxon>
        <taxon>Coccomyxa subellipsoidea</taxon>
    </lineage>
</organism>
<dbReference type="PANTHER" id="PTHR12787:SF0">
    <property type="entry name" value="RIBOSOMAL RNA-PROCESSING PROTEIN 8"/>
    <property type="match status" value="1"/>
</dbReference>
<evidence type="ECO:0000256" key="2">
    <source>
        <dbReference type="ARBA" id="ARBA00006301"/>
    </source>
</evidence>
<comment type="function">
    <text evidence="13">Probable methyltransferase required to silence rDNA.</text>
</comment>
<dbReference type="EMBL" id="AGSI01000004">
    <property type="protein sequence ID" value="EIE25221.1"/>
    <property type="molecule type" value="Genomic_DNA"/>
</dbReference>
<evidence type="ECO:0000256" key="5">
    <source>
        <dbReference type="ARBA" id="ARBA00022552"/>
    </source>
</evidence>
<evidence type="ECO:0000256" key="6">
    <source>
        <dbReference type="ARBA" id="ARBA00022603"/>
    </source>
</evidence>
<keyword evidence="5 13" id="KW-0698">rRNA processing</keyword>
<evidence type="ECO:0000313" key="14">
    <source>
        <dbReference type="EMBL" id="EIE25221.1"/>
    </source>
</evidence>
<dbReference type="GO" id="GO:0006325">
    <property type="term" value="P:chromatin organization"/>
    <property type="evidence" value="ECO:0007669"/>
    <property type="project" value="UniProtKB-KW"/>
</dbReference>
<dbReference type="Gene3D" id="1.10.10.2150">
    <property type="entry name" value="Ribosomal RNA-processing protein 8, N-terminal domain"/>
    <property type="match status" value="1"/>
</dbReference>
<dbReference type="CDD" id="cd02440">
    <property type="entry name" value="AdoMet_MTases"/>
    <property type="match status" value="1"/>
</dbReference>
<dbReference type="SUPFAM" id="SSF53335">
    <property type="entry name" value="S-adenosyl-L-methionine-dependent methyltransferases"/>
    <property type="match status" value="1"/>
</dbReference>
<dbReference type="EC" id="2.1.1.-" evidence="13"/>
<evidence type="ECO:0000256" key="4">
    <source>
        <dbReference type="ARBA" id="ARBA00022491"/>
    </source>
</evidence>
<dbReference type="STRING" id="574566.I0Z3K2"/>
<dbReference type="KEGG" id="csl:COCSUDRAFT_13779"/>
<evidence type="ECO:0000256" key="3">
    <source>
        <dbReference type="ARBA" id="ARBA00020203"/>
    </source>
</evidence>
<keyword evidence="9" id="KW-0156">Chromatin regulator</keyword>
<dbReference type="Proteomes" id="UP000007264">
    <property type="component" value="Unassembled WGS sequence"/>
</dbReference>
<evidence type="ECO:0000256" key="7">
    <source>
        <dbReference type="ARBA" id="ARBA00022679"/>
    </source>
</evidence>
<keyword evidence="8 13" id="KW-0949">S-adenosyl-L-methionine</keyword>
<dbReference type="OrthoDB" id="10258825at2759"/>
<evidence type="ECO:0000256" key="12">
    <source>
        <dbReference type="ARBA" id="ARBA00023242"/>
    </source>
</evidence>
<accession>I0Z3K2</accession>